<comment type="caution">
    <text evidence="2">The sequence shown here is derived from an EMBL/GenBank/DDBJ whole genome shotgun (WGS) entry which is preliminary data.</text>
</comment>
<name>A0ABR6Z9Y7_9BURK</name>
<feature type="signal peptide" evidence="1">
    <location>
        <begin position="1"/>
        <end position="27"/>
    </location>
</feature>
<keyword evidence="3" id="KW-1185">Reference proteome</keyword>
<reference evidence="2 3" key="1">
    <citation type="submission" date="2020-08" db="EMBL/GenBank/DDBJ databases">
        <title>Novel species isolated from subtropical streams in China.</title>
        <authorList>
            <person name="Lu H."/>
        </authorList>
    </citation>
    <scope>NUCLEOTIDE SEQUENCE [LARGE SCALE GENOMIC DNA]</scope>
    <source>
        <strain evidence="2 3">NL8W</strain>
    </source>
</reference>
<dbReference type="Proteomes" id="UP000646911">
    <property type="component" value="Unassembled WGS sequence"/>
</dbReference>
<evidence type="ECO:0008006" key="4">
    <source>
        <dbReference type="Google" id="ProtNLM"/>
    </source>
</evidence>
<evidence type="ECO:0000256" key="1">
    <source>
        <dbReference type="SAM" id="SignalP"/>
    </source>
</evidence>
<sequence>MNKMKKALFVFFVGVGVSFGIAGSASALVPCEACYAWLEECQNGDQTACNNYYKPIHRCSGC</sequence>
<feature type="chain" id="PRO_5046500520" description="Lipoprotein" evidence="1">
    <location>
        <begin position="28"/>
        <end position="62"/>
    </location>
</feature>
<dbReference type="RefSeq" id="WP_186954127.1">
    <property type="nucleotide sequence ID" value="NZ_JACOFX010000006.1"/>
</dbReference>
<protein>
    <recommendedName>
        <fullName evidence="4">Lipoprotein</fullName>
    </recommendedName>
</protein>
<organism evidence="2 3">
    <name type="scientific">Undibacterium umbellatum</name>
    <dbReference type="NCBI Taxonomy" id="2762300"/>
    <lineage>
        <taxon>Bacteria</taxon>
        <taxon>Pseudomonadati</taxon>
        <taxon>Pseudomonadota</taxon>
        <taxon>Betaproteobacteria</taxon>
        <taxon>Burkholderiales</taxon>
        <taxon>Oxalobacteraceae</taxon>
        <taxon>Undibacterium</taxon>
    </lineage>
</organism>
<accession>A0ABR6Z9Y7</accession>
<proteinExistence type="predicted"/>
<dbReference type="EMBL" id="JACOFX010000006">
    <property type="protein sequence ID" value="MBC3908570.1"/>
    <property type="molecule type" value="Genomic_DNA"/>
</dbReference>
<gene>
    <name evidence="2" type="ORF">H8L47_13480</name>
</gene>
<evidence type="ECO:0000313" key="3">
    <source>
        <dbReference type="Proteomes" id="UP000646911"/>
    </source>
</evidence>
<keyword evidence="1" id="KW-0732">Signal</keyword>
<evidence type="ECO:0000313" key="2">
    <source>
        <dbReference type="EMBL" id="MBC3908570.1"/>
    </source>
</evidence>